<feature type="compositionally biased region" description="Basic and acidic residues" evidence="2">
    <location>
        <begin position="556"/>
        <end position="576"/>
    </location>
</feature>
<evidence type="ECO:0000256" key="2">
    <source>
        <dbReference type="SAM" id="MobiDB-lite"/>
    </source>
</evidence>
<sequence length="642" mass="67923">MSSTLGMFAAKHIASPSGFVQCSVHNVRRKADCCEMKPVMNADMEVIDYVCVCKPAFACKSASERNNNFNINAAKGVADEQRSGSGAPVVIDASSTHMTAGQQHRGHTGTSISAGAGGGNGGGGDGDSADVATLFAVSFYGGSSTAPATTAPTTTAADTGSEKRRDGEGDHDSDVDAHSDVDSDASADSMQLTFPAPPHAADTTAAGAVSGAGGPQPAAHRARPRYYDPAQNAGGGGGNGGGHSHLQPRKVCWNCGMPGHEKPACPNTLCRTCHQKRGPYGTPHRCAPVFEPSPFIVPPTPSAWRAETSRPCVPGEPEGMSAVRCVACGKNGHFDCSLVVSNAGATSSSSSLPADAVPLTTPFTCCFCGVRGHTVFECRQRDRVHPDHFERRHQLVAESKATGGGGGGGGGGSYSGDSNWGQQPQQQQQPTRSYGGPFGSTSSGNTRYDSYNNSSSSGGGGGGGHRRDRTWRDDDGGHRGGYHHHNGDSNNDGDRPRRRYEGPPLQRREDTPYSTTSSRHYTPTGNNNGGNRFRSPPPPSSSYQQRDRSSLYSGQSRDRREGGDEPEGRRYNDRYAARGNNSNTSGAGDHHYGRHDSRSGGHRPYGGLHEDRQDSRRREERSGGHGRRRAKNRDYDSSDDLF</sequence>
<feature type="compositionally biased region" description="Basic and acidic residues" evidence="2">
    <location>
        <begin position="492"/>
        <end position="511"/>
    </location>
</feature>
<dbReference type="InterPro" id="IPR001878">
    <property type="entry name" value="Znf_CCHC"/>
</dbReference>
<dbReference type="AlphaFoldDB" id="A0A0N0DT49"/>
<dbReference type="GO" id="GO:0008270">
    <property type="term" value="F:zinc ion binding"/>
    <property type="evidence" value="ECO:0007669"/>
    <property type="project" value="UniProtKB-KW"/>
</dbReference>
<gene>
    <name evidence="4" type="ORF">ABB37_07350</name>
</gene>
<dbReference type="EMBL" id="LGTL01000018">
    <property type="protein sequence ID" value="KPA76990.1"/>
    <property type="molecule type" value="Genomic_DNA"/>
</dbReference>
<feature type="region of interest" description="Disordered" evidence="2">
    <location>
        <begin position="97"/>
        <end position="125"/>
    </location>
</feature>
<keyword evidence="1" id="KW-0862">Zinc</keyword>
<dbReference type="Proteomes" id="UP000037923">
    <property type="component" value="Unassembled WGS sequence"/>
</dbReference>
<reference evidence="4 5" key="1">
    <citation type="submission" date="2015-07" db="EMBL/GenBank/DDBJ databases">
        <title>High-quality genome of monoxenous trypanosomatid Leptomonas pyrrhocoris.</title>
        <authorList>
            <person name="Flegontov P."/>
            <person name="Butenko A."/>
            <person name="Firsov S."/>
            <person name="Vlcek C."/>
            <person name="Logacheva M.D."/>
            <person name="Field M."/>
            <person name="Filatov D."/>
            <person name="Flegontova O."/>
            <person name="Gerasimov E."/>
            <person name="Jackson A.P."/>
            <person name="Kelly S."/>
            <person name="Opperdoes F."/>
            <person name="O'Reilly A."/>
            <person name="Votypka J."/>
            <person name="Yurchenko V."/>
            <person name="Lukes J."/>
        </authorList>
    </citation>
    <scope>NUCLEOTIDE SEQUENCE [LARGE SCALE GENOMIC DNA]</scope>
    <source>
        <strain evidence="4">H10</strain>
    </source>
</reference>
<feature type="compositionally biased region" description="Low complexity" evidence="2">
    <location>
        <begin position="145"/>
        <end position="157"/>
    </location>
</feature>
<dbReference type="RefSeq" id="XP_015655430.1">
    <property type="nucleotide sequence ID" value="XM_015805953.1"/>
</dbReference>
<dbReference type="SMART" id="SM00343">
    <property type="entry name" value="ZnF_C2HC"/>
    <property type="match status" value="3"/>
</dbReference>
<name>A0A0N0DT49_LEPPY</name>
<keyword evidence="5" id="KW-1185">Reference proteome</keyword>
<keyword evidence="1" id="KW-0863">Zinc-finger</keyword>
<dbReference type="OrthoDB" id="8026949at2759"/>
<evidence type="ECO:0000256" key="1">
    <source>
        <dbReference type="PROSITE-ProRule" id="PRU00047"/>
    </source>
</evidence>
<feature type="region of interest" description="Disordered" evidence="2">
    <location>
        <begin position="397"/>
        <end position="642"/>
    </location>
</feature>
<dbReference type="RefSeq" id="XP_015655431.1">
    <property type="nucleotide sequence ID" value="XM_015805954.1"/>
</dbReference>
<dbReference type="OMA" id="AECCEMK"/>
<dbReference type="PROSITE" id="PS50158">
    <property type="entry name" value="ZF_CCHC"/>
    <property type="match status" value="1"/>
</dbReference>
<feature type="compositionally biased region" description="Low complexity" evidence="2">
    <location>
        <begin position="447"/>
        <end position="456"/>
    </location>
</feature>
<feature type="region of interest" description="Disordered" evidence="2">
    <location>
        <begin position="145"/>
        <end position="243"/>
    </location>
</feature>
<evidence type="ECO:0000313" key="5">
    <source>
        <dbReference type="Proteomes" id="UP000037923"/>
    </source>
</evidence>
<protein>
    <recommendedName>
        <fullName evidence="3">CCHC-type domain-containing protein</fullName>
    </recommendedName>
</protein>
<evidence type="ECO:0000313" key="4">
    <source>
        <dbReference type="EMBL" id="KPA76992.1"/>
    </source>
</evidence>
<dbReference type="EMBL" id="LGTL01000018">
    <property type="protein sequence ID" value="KPA76992.1"/>
    <property type="molecule type" value="Genomic_DNA"/>
</dbReference>
<accession>A0A0N0DT49</accession>
<feature type="domain" description="CCHC-type" evidence="3">
    <location>
        <begin position="252"/>
        <end position="267"/>
    </location>
</feature>
<feature type="compositionally biased region" description="Polar residues" evidence="2">
    <location>
        <begin position="512"/>
        <end position="530"/>
    </location>
</feature>
<dbReference type="GeneID" id="26907636"/>
<feature type="compositionally biased region" description="Low complexity" evidence="2">
    <location>
        <begin position="199"/>
        <end position="219"/>
    </location>
</feature>
<keyword evidence="1" id="KW-0479">Metal-binding</keyword>
<organism evidence="4 5">
    <name type="scientific">Leptomonas pyrrhocoris</name>
    <name type="common">Firebug parasite</name>
    <dbReference type="NCBI Taxonomy" id="157538"/>
    <lineage>
        <taxon>Eukaryota</taxon>
        <taxon>Discoba</taxon>
        <taxon>Euglenozoa</taxon>
        <taxon>Kinetoplastea</taxon>
        <taxon>Metakinetoplastina</taxon>
        <taxon>Trypanosomatida</taxon>
        <taxon>Trypanosomatidae</taxon>
        <taxon>Leishmaniinae</taxon>
        <taxon>Leptomonas</taxon>
    </lineage>
</organism>
<feature type="compositionally biased region" description="Gly residues" evidence="2">
    <location>
        <begin position="115"/>
        <end position="125"/>
    </location>
</feature>
<dbReference type="GO" id="GO:0003676">
    <property type="term" value="F:nucleic acid binding"/>
    <property type="evidence" value="ECO:0007669"/>
    <property type="project" value="InterPro"/>
</dbReference>
<feature type="compositionally biased region" description="Basic and acidic residues" evidence="2">
    <location>
        <begin position="588"/>
        <end position="599"/>
    </location>
</feature>
<feature type="compositionally biased region" description="Basic and acidic residues" evidence="2">
    <location>
        <begin position="160"/>
        <end position="181"/>
    </location>
</feature>
<evidence type="ECO:0000259" key="3">
    <source>
        <dbReference type="PROSITE" id="PS50158"/>
    </source>
</evidence>
<comment type="caution">
    <text evidence="4">The sequence shown here is derived from an EMBL/GenBank/DDBJ whole genome shotgun (WGS) entry which is preliminary data.</text>
</comment>
<feature type="compositionally biased region" description="Gly residues" evidence="2">
    <location>
        <begin position="233"/>
        <end position="243"/>
    </location>
</feature>
<dbReference type="EMBL" id="LGTL01000018">
    <property type="protein sequence ID" value="KPA76991.1"/>
    <property type="molecule type" value="Genomic_DNA"/>
</dbReference>
<feature type="compositionally biased region" description="Gly residues" evidence="2">
    <location>
        <begin position="402"/>
        <end position="414"/>
    </location>
</feature>
<feature type="compositionally biased region" description="Basic and acidic residues" evidence="2">
    <location>
        <begin position="608"/>
        <end position="623"/>
    </location>
</feature>
<proteinExistence type="predicted"/>
<dbReference type="RefSeq" id="XP_015655429.1">
    <property type="nucleotide sequence ID" value="XM_015805952.1"/>
</dbReference>
<dbReference type="VEuPathDB" id="TriTrypDB:LpyrH10_18_0770"/>